<organism evidence="6 7">
    <name type="scientific">Durusdinium trenchii</name>
    <dbReference type="NCBI Taxonomy" id="1381693"/>
    <lineage>
        <taxon>Eukaryota</taxon>
        <taxon>Sar</taxon>
        <taxon>Alveolata</taxon>
        <taxon>Dinophyceae</taxon>
        <taxon>Suessiales</taxon>
        <taxon>Symbiodiniaceae</taxon>
        <taxon>Durusdinium</taxon>
    </lineage>
</organism>
<dbReference type="Gene3D" id="3.30.390.110">
    <property type="match status" value="1"/>
</dbReference>
<evidence type="ECO:0000313" key="7">
    <source>
        <dbReference type="Proteomes" id="UP001642484"/>
    </source>
</evidence>
<keyword evidence="7" id="KW-1185">Reference proteome</keyword>
<reference evidence="6 7" key="1">
    <citation type="submission" date="2024-02" db="EMBL/GenBank/DDBJ databases">
        <authorList>
            <person name="Chen Y."/>
            <person name="Shah S."/>
            <person name="Dougan E. K."/>
            <person name="Thang M."/>
            <person name="Chan C."/>
        </authorList>
    </citation>
    <scope>NUCLEOTIDE SEQUENCE [LARGE SCALE GENOMIC DNA]</scope>
</reference>
<evidence type="ECO:0000256" key="3">
    <source>
        <dbReference type="ARBA" id="ARBA00023242"/>
    </source>
</evidence>
<dbReference type="PANTHER" id="PTHR23405">
    <property type="entry name" value="MAINTENANCE OF KILLER 16 MAK16 PROTEIN-RELATED"/>
    <property type="match status" value="1"/>
</dbReference>
<proteinExistence type="inferred from homology"/>
<dbReference type="PIRSF" id="PIRSF003352">
    <property type="entry name" value="MAK16"/>
    <property type="match status" value="1"/>
</dbReference>
<evidence type="ECO:0000313" key="6">
    <source>
        <dbReference type="EMBL" id="CAK9032799.1"/>
    </source>
</evidence>
<dbReference type="EMBL" id="CAXAMN010010802">
    <property type="protein sequence ID" value="CAK9032799.1"/>
    <property type="molecule type" value="Genomic_DNA"/>
</dbReference>
<dbReference type="InterPro" id="IPR006958">
    <property type="entry name" value="Mak16"/>
</dbReference>
<protein>
    <recommendedName>
        <fullName evidence="4">Protein MAK16 homolog</fullName>
    </recommendedName>
</protein>
<comment type="subcellular location">
    <subcellularLocation>
        <location evidence="1">Nucleus</location>
    </subcellularLocation>
</comment>
<evidence type="ECO:0000259" key="5">
    <source>
        <dbReference type="Pfam" id="PF01778"/>
    </source>
</evidence>
<comment type="similarity">
    <text evidence="2 4">Belongs to the MAK16 family.</text>
</comment>
<dbReference type="Pfam" id="PF01778">
    <property type="entry name" value="Ribosomal_L28e"/>
    <property type="match status" value="1"/>
</dbReference>
<evidence type="ECO:0000256" key="2">
    <source>
        <dbReference type="ARBA" id="ARBA00005514"/>
    </source>
</evidence>
<sequence length="269" mass="31818">MHNDETIWACLGENGFCSFKVRWKEPKQDFCRNPYNVNGLCNKMSCPLANSQYATIIEEEGINYLYMKTVERAHSPKNLWERVKLSRNFLQALEQISKHLEFWPDRVINRCKQRLTKMRQMLIRMRKLSLKGGTKLVPIKKKTEKREATRELKAESAAKVDLAIERELLERLKQGTYGDIYNFPKKNFDSVMEKEDEEQELQDEDESDMEFVEDLGEDDEEWEDIDNKVEEVEVEGDLGMNDLEEVSLPARKKRRGKVEVEYEHEIDTR</sequence>
<dbReference type="Pfam" id="PF04874">
    <property type="entry name" value="Mak16"/>
    <property type="match status" value="1"/>
</dbReference>
<dbReference type="InterPro" id="IPR029004">
    <property type="entry name" value="Ribosomal_eL28/Mak16"/>
</dbReference>
<comment type="caution">
    <text evidence="6">The sequence shown here is derived from an EMBL/GenBank/DDBJ whole genome shotgun (WGS) entry which is preliminary data.</text>
</comment>
<dbReference type="PANTHER" id="PTHR23405:SF4">
    <property type="entry name" value="PROTEIN MAK16 HOMOLOG"/>
    <property type="match status" value="1"/>
</dbReference>
<evidence type="ECO:0000256" key="4">
    <source>
        <dbReference type="PIRNR" id="PIRNR003352"/>
    </source>
</evidence>
<name>A0ABP0L3K5_9DINO</name>
<accession>A0ABP0L3K5</accession>
<gene>
    <name evidence="6" type="ORF">CCMP2556_LOCUS18811</name>
</gene>
<feature type="domain" description="Ribosomal eL28/Mak16" evidence="5">
    <location>
        <begin position="7"/>
        <end position="121"/>
    </location>
</feature>
<dbReference type="Proteomes" id="UP001642484">
    <property type="component" value="Unassembled WGS sequence"/>
</dbReference>
<evidence type="ECO:0000256" key="1">
    <source>
        <dbReference type="ARBA" id="ARBA00004123"/>
    </source>
</evidence>
<keyword evidence="3 4" id="KW-0539">Nucleus</keyword>